<accession>D8LMI6</accession>
<dbReference type="EC" id="2.4.1.131" evidence="2"/>
<dbReference type="AlphaFoldDB" id="D8LMI6"/>
<keyword evidence="3" id="KW-1185">Reference proteome</keyword>
<feature type="compositionally biased region" description="Polar residues" evidence="1">
    <location>
        <begin position="89"/>
        <end position="98"/>
    </location>
</feature>
<protein>
    <submittedName>
        <fullName evidence="2">Glycolipid 2-alpha-mannosyltransferase, N-terminal, family GT15</fullName>
        <ecNumber evidence="2">2.4.1.131</ecNumber>
    </submittedName>
</protein>
<organism evidence="2 3">
    <name type="scientific">Ectocarpus siliculosus</name>
    <name type="common">Brown alga</name>
    <name type="synonym">Conferva siliculosa</name>
    <dbReference type="NCBI Taxonomy" id="2880"/>
    <lineage>
        <taxon>Eukaryota</taxon>
        <taxon>Sar</taxon>
        <taxon>Stramenopiles</taxon>
        <taxon>Ochrophyta</taxon>
        <taxon>PX clade</taxon>
        <taxon>Phaeophyceae</taxon>
        <taxon>Ectocarpales</taxon>
        <taxon>Ectocarpaceae</taxon>
        <taxon>Ectocarpus</taxon>
    </lineage>
</organism>
<dbReference type="Gene3D" id="3.90.550.10">
    <property type="entry name" value="Spore Coat Polysaccharide Biosynthesis Protein SpsA, Chain A"/>
    <property type="match status" value="1"/>
</dbReference>
<name>D8LMI6_ECTSI</name>
<sequence length="339" mass="37947">MIGTTGDRDSVGWAHQEEREGTGRGRGIRHSDVPDWERPSKVQVEDILLGQFGDWRTLGDAVVRTSLTSNSTDIGATSAAAAAEAAAQHQLQPASSTPGDPAPPASPMRRVEREQDLLPAKHPPRSSKREKAQEEQAQRRRGEQRRQKQQASGHPRGGGGRYPAKKCPAMKQGTEPVPEEDVQRCYDEMRKEFVFGEPLRQIEVVTMGEKKRVKDSPRGVVTYMSTSRTDDITALTQSLQTLSKSFLAQHPYPVAIIHEDFTTDLMKKIRGMVPVPIHFVKVAFKLPDWMEPLSWVYPLAVKQFTGHPKSEPVVGYHSEMRGLLPYVKRGGFGYFHMCR</sequence>
<dbReference type="EMBL" id="FN648596">
    <property type="protein sequence ID" value="CBN77596.1"/>
    <property type="molecule type" value="Genomic_DNA"/>
</dbReference>
<feature type="compositionally biased region" description="Basic and acidic residues" evidence="1">
    <location>
        <begin position="127"/>
        <end position="146"/>
    </location>
</feature>
<dbReference type="InParanoid" id="D8LMI6"/>
<keyword evidence="2" id="KW-0808">Transferase</keyword>
<keyword evidence="2" id="KW-0328">Glycosyltransferase</keyword>
<reference evidence="2 3" key="1">
    <citation type="journal article" date="2010" name="Nature">
        <title>The Ectocarpus genome and the independent evolution of multicellularity in brown algae.</title>
        <authorList>
            <person name="Cock J.M."/>
            <person name="Sterck L."/>
            <person name="Rouze P."/>
            <person name="Scornet D."/>
            <person name="Allen A.E."/>
            <person name="Amoutzias G."/>
            <person name="Anthouard V."/>
            <person name="Artiguenave F."/>
            <person name="Aury J.M."/>
            <person name="Badger J.H."/>
            <person name="Beszteri B."/>
            <person name="Billiau K."/>
            <person name="Bonnet E."/>
            <person name="Bothwell J.H."/>
            <person name="Bowler C."/>
            <person name="Boyen C."/>
            <person name="Brownlee C."/>
            <person name="Carrano C.J."/>
            <person name="Charrier B."/>
            <person name="Cho G.Y."/>
            <person name="Coelho S.M."/>
            <person name="Collen J."/>
            <person name="Corre E."/>
            <person name="Da Silva C."/>
            <person name="Delage L."/>
            <person name="Delaroque N."/>
            <person name="Dittami S.M."/>
            <person name="Doulbeau S."/>
            <person name="Elias M."/>
            <person name="Farnham G."/>
            <person name="Gachon C.M."/>
            <person name="Gschloessl B."/>
            <person name="Heesch S."/>
            <person name="Jabbari K."/>
            <person name="Jubin C."/>
            <person name="Kawai H."/>
            <person name="Kimura K."/>
            <person name="Kloareg B."/>
            <person name="Kupper F.C."/>
            <person name="Lang D."/>
            <person name="Le Bail A."/>
            <person name="Leblanc C."/>
            <person name="Lerouge P."/>
            <person name="Lohr M."/>
            <person name="Lopez P.J."/>
            <person name="Martens C."/>
            <person name="Maumus F."/>
            <person name="Michel G."/>
            <person name="Miranda-Saavedra D."/>
            <person name="Morales J."/>
            <person name="Moreau H."/>
            <person name="Motomura T."/>
            <person name="Nagasato C."/>
            <person name="Napoli C.A."/>
            <person name="Nelson D.R."/>
            <person name="Nyvall-Collen P."/>
            <person name="Peters A.F."/>
            <person name="Pommier C."/>
            <person name="Potin P."/>
            <person name="Poulain J."/>
            <person name="Quesneville H."/>
            <person name="Read B."/>
            <person name="Rensing S.A."/>
            <person name="Ritter A."/>
            <person name="Rousvoal S."/>
            <person name="Samanta M."/>
            <person name="Samson G."/>
            <person name="Schroeder D.C."/>
            <person name="Segurens B."/>
            <person name="Strittmatter M."/>
            <person name="Tonon T."/>
            <person name="Tregear J.W."/>
            <person name="Valentin K."/>
            <person name="von Dassow P."/>
            <person name="Yamagishi T."/>
            <person name="Van de Peer Y."/>
            <person name="Wincker P."/>
        </authorList>
    </citation>
    <scope>NUCLEOTIDE SEQUENCE [LARGE SCALE GENOMIC DNA]</scope>
    <source>
        <strain evidence="3">Ec32 / CCAP1310/4</strain>
    </source>
</reference>
<feature type="region of interest" description="Disordered" evidence="1">
    <location>
        <begin position="1"/>
        <end position="38"/>
    </location>
</feature>
<dbReference type="EMBL" id="FN649728">
    <property type="protein sequence ID" value="CBN77596.1"/>
    <property type="molecule type" value="Genomic_DNA"/>
</dbReference>
<dbReference type="GO" id="GO:0004377">
    <property type="term" value="F:GDP-Man:Man(3)GlcNAc(2)-PP-Dol alpha-1,2-mannosyltransferase activity"/>
    <property type="evidence" value="ECO:0007669"/>
    <property type="project" value="UniProtKB-EC"/>
</dbReference>
<dbReference type="Proteomes" id="UP000002630">
    <property type="component" value="Linkage Group LG03"/>
</dbReference>
<proteinExistence type="predicted"/>
<gene>
    <name evidence="2" type="ORF">Esi_0004_0228</name>
</gene>
<feature type="region of interest" description="Disordered" evidence="1">
    <location>
        <begin position="80"/>
        <end position="181"/>
    </location>
</feature>
<evidence type="ECO:0000256" key="1">
    <source>
        <dbReference type="SAM" id="MobiDB-lite"/>
    </source>
</evidence>
<evidence type="ECO:0000313" key="2">
    <source>
        <dbReference type="EMBL" id="CBN77596.1"/>
    </source>
</evidence>
<evidence type="ECO:0000313" key="3">
    <source>
        <dbReference type="Proteomes" id="UP000002630"/>
    </source>
</evidence>
<dbReference type="InterPro" id="IPR029044">
    <property type="entry name" value="Nucleotide-diphossugar_trans"/>
</dbReference>